<proteinExistence type="predicted"/>
<feature type="transmembrane region" description="Helical" evidence="1">
    <location>
        <begin position="497"/>
        <end position="521"/>
    </location>
</feature>
<dbReference type="PANTHER" id="PTHR31549">
    <property type="entry name" value="PROTEIN, PUTATIVE (DUF247)-RELATED-RELATED"/>
    <property type="match status" value="1"/>
</dbReference>
<evidence type="ECO:0000313" key="3">
    <source>
        <dbReference type="Proteomes" id="UP001443914"/>
    </source>
</evidence>
<comment type="caution">
    <text evidence="2">The sequence shown here is derived from an EMBL/GenBank/DDBJ whole genome shotgun (WGS) entry which is preliminary data.</text>
</comment>
<dbReference type="Proteomes" id="UP001443914">
    <property type="component" value="Unassembled WGS sequence"/>
</dbReference>
<keyword evidence="1" id="KW-0812">Transmembrane</keyword>
<name>A0AAW1MTM4_SAPOF</name>
<evidence type="ECO:0000313" key="2">
    <source>
        <dbReference type="EMBL" id="KAK9748194.1"/>
    </source>
</evidence>
<keyword evidence="1" id="KW-0472">Membrane</keyword>
<organism evidence="2 3">
    <name type="scientific">Saponaria officinalis</name>
    <name type="common">Common soapwort</name>
    <name type="synonym">Lychnis saponaria</name>
    <dbReference type="NCBI Taxonomy" id="3572"/>
    <lineage>
        <taxon>Eukaryota</taxon>
        <taxon>Viridiplantae</taxon>
        <taxon>Streptophyta</taxon>
        <taxon>Embryophyta</taxon>
        <taxon>Tracheophyta</taxon>
        <taxon>Spermatophyta</taxon>
        <taxon>Magnoliopsida</taxon>
        <taxon>eudicotyledons</taxon>
        <taxon>Gunneridae</taxon>
        <taxon>Pentapetalae</taxon>
        <taxon>Caryophyllales</taxon>
        <taxon>Caryophyllaceae</taxon>
        <taxon>Caryophylleae</taxon>
        <taxon>Saponaria</taxon>
    </lineage>
</organism>
<evidence type="ECO:0000256" key="1">
    <source>
        <dbReference type="SAM" id="Phobius"/>
    </source>
</evidence>
<dbReference type="InterPro" id="IPR004158">
    <property type="entry name" value="DUF247_pln"/>
</dbReference>
<dbReference type="PANTHER" id="PTHR31549:SF23">
    <property type="entry name" value="OS03G0591600 PROTEIN"/>
    <property type="match status" value="1"/>
</dbReference>
<keyword evidence="3" id="KW-1185">Reference proteome</keyword>
<dbReference type="EMBL" id="JBDFQZ010000002">
    <property type="protein sequence ID" value="KAK9748194.1"/>
    <property type="molecule type" value="Genomic_DNA"/>
</dbReference>
<dbReference type="Pfam" id="PF03140">
    <property type="entry name" value="DUF247"/>
    <property type="match status" value="1"/>
</dbReference>
<accession>A0AAW1MTM4</accession>
<protein>
    <submittedName>
        <fullName evidence="2">Uncharacterized protein</fullName>
    </submittedName>
</protein>
<reference evidence="2" key="1">
    <citation type="submission" date="2024-03" db="EMBL/GenBank/DDBJ databases">
        <title>WGS assembly of Saponaria officinalis var. Norfolk2.</title>
        <authorList>
            <person name="Jenkins J."/>
            <person name="Shu S."/>
            <person name="Grimwood J."/>
            <person name="Barry K."/>
            <person name="Goodstein D."/>
            <person name="Schmutz J."/>
            <person name="Leebens-Mack J."/>
            <person name="Osbourn A."/>
        </authorList>
    </citation>
    <scope>NUCLEOTIDE SEQUENCE [LARGE SCALE GENOMIC DNA]</scope>
    <source>
        <strain evidence="2">JIC</strain>
    </source>
</reference>
<keyword evidence="1" id="KW-1133">Transmembrane helix</keyword>
<dbReference type="AlphaFoldDB" id="A0AAW1MTM4"/>
<sequence>MAKSVEEPVWIVEVRQVLEDATDEGLDRPPCVFTVPKTLKYVRPEAYEPQLLALGPYHRWRDDLYEMERLKVLTAKKVQALFPGHKFEDIIRSLAMHAPRIRARYDKHLKMSAIELAWMMAIDGLFILQFLYTFGSSPHESVLNLSPRLSVIVDSKSQQKPSYDCLVKDVMMLENQVPINVLKKILEVQCPSSEFGLNLLANMYLAMCKKNSPFKIRAEHPLDGSALKRRGHLLGFYYSLINRMWDQEVQLDQAKAIEIEELDGGDGKRVEQKCGLPFCNMDHRSPIKVFGDLWESISKLSFFKKGPFKVLGVVKDLVSNVVSNISGENSKGASGEGEKITQVEEIVIPSVSSLVKAGIELKPTDGGFFSIRFDKTTQTLHLPVVKLDVNSEVIIRNLVAYEALAISGPLVIAHYAELMNGIVDTEEDARMLKERGIIQSELKNGEIADLWNGMSKCIRLTRVEFIDKAIEGLNGDFNGLRTVKIYRMGKAYVYGSWKMLVFLATILVIALMCLQSFCSVYNCPRFFHLESAENSVQLQIFRKPSTPMMTETVKSPLKDT</sequence>
<gene>
    <name evidence="2" type="ORF">RND81_02G042300</name>
</gene>